<keyword evidence="2" id="KW-0175">Coiled coil</keyword>
<dbReference type="Pfam" id="PF04012">
    <property type="entry name" value="PspA_IM30"/>
    <property type="match status" value="1"/>
</dbReference>
<feature type="compositionally biased region" description="Basic residues" evidence="3">
    <location>
        <begin position="209"/>
        <end position="231"/>
    </location>
</feature>
<feature type="coiled-coil region" evidence="2">
    <location>
        <begin position="87"/>
        <end position="114"/>
    </location>
</feature>
<evidence type="ECO:0000313" key="5">
    <source>
        <dbReference type="Proteomes" id="UP000233769"/>
    </source>
</evidence>
<feature type="compositionally biased region" description="Low complexity" evidence="3">
    <location>
        <begin position="268"/>
        <end position="281"/>
    </location>
</feature>
<dbReference type="InterPro" id="IPR007157">
    <property type="entry name" value="PspA_VIPP1"/>
</dbReference>
<dbReference type="AlphaFoldDB" id="A0A2N9APY0"/>
<protein>
    <submittedName>
        <fullName evidence="4">Uncharacterized protein</fullName>
    </submittedName>
</protein>
<reference evidence="5" key="1">
    <citation type="submission" date="2017-10" db="EMBL/GenBank/DDBJ databases">
        <authorList>
            <person name="Regsiter A."/>
            <person name="William W."/>
        </authorList>
    </citation>
    <scope>NUCLEOTIDE SEQUENCE [LARGE SCALE GENOMIC DNA]</scope>
</reference>
<accession>A0A2N9APY0</accession>
<dbReference type="EMBL" id="LT962688">
    <property type="protein sequence ID" value="SOR29415.1"/>
    <property type="molecule type" value="Genomic_DNA"/>
</dbReference>
<organism evidence="4 5">
    <name type="scientific">Methylorubrum extorquens</name>
    <name type="common">Methylobacterium dichloromethanicum</name>
    <name type="synonym">Methylobacterium extorquens</name>
    <dbReference type="NCBI Taxonomy" id="408"/>
    <lineage>
        <taxon>Bacteria</taxon>
        <taxon>Pseudomonadati</taxon>
        <taxon>Pseudomonadota</taxon>
        <taxon>Alphaproteobacteria</taxon>
        <taxon>Hyphomicrobiales</taxon>
        <taxon>Methylobacteriaceae</taxon>
        <taxon>Methylorubrum</taxon>
    </lineage>
</organism>
<evidence type="ECO:0000256" key="1">
    <source>
        <dbReference type="ARBA" id="ARBA00043985"/>
    </source>
</evidence>
<feature type="compositionally biased region" description="Pro residues" evidence="3">
    <location>
        <begin position="258"/>
        <end position="267"/>
    </location>
</feature>
<gene>
    <name evidence="4" type="ORF">TK0001_2813</name>
</gene>
<evidence type="ECO:0000313" key="4">
    <source>
        <dbReference type="EMBL" id="SOR29415.1"/>
    </source>
</evidence>
<dbReference type="Proteomes" id="UP000233769">
    <property type="component" value="Chromosome tk0001"/>
</dbReference>
<feature type="region of interest" description="Disordered" evidence="3">
    <location>
        <begin position="200"/>
        <end position="281"/>
    </location>
</feature>
<name>A0A2N9APY0_METEX</name>
<proteinExistence type="inferred from homology"/>
<evidence type="ECO:0000256" key="2">
    <source>
        <dbReference type="SAM" id="Coils"/>
    </source>
</evidence>
<evidence type="ECO:0000256" key="3">
    <source>
        <dbReference type="SAM" id="MobiDB-lite"/>
    </source>
</evidence>
<comment type="similarity">
    <text evidence="1">Belongs to the PspA/Vipp/IM30 family.</text>
</comment>
<sequence length="281" mass="30469">MLTLLRTLARGAAAQACEEAHDRHALLVLDQQIREAAADLERGRRMLAAAMAGDSAEARRLTQVEARAADLETRAVAALAAGREDLAREAAEAITSLEAECDALRAARATFADEVVRMRTVLADATRRQAALERGRRVAAASEAVRRLRRTEGVRDRATLREAEATLARLQRTQAEATDTDDALAAIEMPEETLAERLEREGFGPRTRPLLRRGARPPAKPRRGRSRRFRLIHPPAFQGIQPCPKRLRSIPAPGSCSPKPPSSPPPRSSASASCSCPSISG</sequence>